<comment type="similarity">
    <text evidence="1">Belongs to the transferase hexapeptide repeat family.</text>
</comment>
<keyword evidence="2 4" id="KW-0808">Transferase</keyword>
<evidence type="ECO:0000256" key="3">
    <source>
        <dbReference type="SAM" id="Phobius"/>
    </source>
</evidence>
<gene>
    <name evidence="4" type="ORF">PITCH_A400037</name>
</gene>
<evidence type="ECO:0000313" key="4">
    <source>
        <dbReference type="EMBL" id="SPD75002.1"/>
    </source>
</evidence>
<keyword evidence="3" id="KW-1133">Transmembrane helix</keyword>
<dbReference type="PANTHER" id="PTHR23416">
    <property type="entry name" value="SIALIC ACID SYNTHASE-RELATED"/>
    <property type="match status" value="1"/>
</dbReference>
<protein>
    <submittedName>
        <fullName evidence="4">Putative Acetyltransferase</fullName>
    </submittedName>
</protein>
<dbReference type="Gene3D" id="2.160.10.10">
    <property type="entry name" value="Hexapeptide repeat proteins"/>
    <property type="match status" value="1"/>
</dbReference>
<dbReference type="GO" id="GO:0008374">
    <property type="term" value="F:O-acyltransferase activity"/>
    <property type="evidence" value="ECO:0007669"/>
    <property type="project" value="TreeGrafter"/>
</dbReference>
<reference evidence="4" key="1">
    <citation type="submission" date="2018-01" db="EMBL/GenBank/DDBJ databases">
        <authorList>
            <person name="Regsiter A."/>
            <person name="William W."/>
        </authorList>
    </citation>
    <scope>NUCLEOTIDE SEQUENCE</scope>
    <source>
        <strain evidence="4">TRIP AH-1</strain>
    </source>
</reference>
<dbReference type="CDD" id="cd04647">
    <property type="entry name" value="LbH_MAT_like"/>
    <property type="match status" value="1"/>
</dbReference>
<accession>A0A445N059</accession>
<organism evidence="4">
    <name type="scientific">uncultured Desulfobacterium sp</name>
    <dbReference type="NCBI Taxonomy" id="201089"/>
    <lineage>
        <taxon>Bacteria</taxon>
        <taxon>Pseudomonadati</taxon>
        <taxon>Thermodesulfobacteriota</taxon>
        <taxon>Desulfobacteria</taxon>
        <taxon>Desulfobacterales</taxon>
        <taxon>Desulfobacteriaceae</taxon>
        <taxon>Desulfobacterium</taxon>
        <taxon>environmental samples</taxon>
    </lineage>
</organism>
<name>A0A445N059_9BACT</name>
<dbReference type="SUPFAM" id="SSF51161">
    <property type="entry name" value="Trimeric LpxA-like enzymes"/>
    <property type="match status" value="1"/>
</dbReference>
<sequence>MKDSSTRLIHNLKRIKWDMTGNRFMYIQCFLSWIPGLPGIMIRRSVYKSWFKHLGSDTDILPGVLIRNPQCLYVGKKCGLGVGVQIQAAGNVTMEDNVMLGPGVRIWSANHRYQDPYTPISEQGYEFKEVIIEEDTWIGAGAFVMPGAHIGRGSVIAAQSVVGAKKYKQFSILAGNPARVIGSRDNTSPPKGNDQTR</sequence>
<evidence type="ECO:0000256" key="1">
    <source>
        <dbReference type="ARBA" id="ARBA00007274"/>
    </source>
</evidence>
<dbReference type="AlphaFoldDB" id="A0A445N059"/>
<dbReference type="InterPro" id="IPR001451">
    <property type="entry name" value="Hexapep"/>
</dbReference>
<proteinExistence type="inferred from homology"/>
<keyword evidence="3" id="KW-0472">Membrane</keyword>
<dbReference type="EMBL" id="OJIN01000182">
    <property type="protein sequence ID" value="SPD75002.1"/>
    <property type="molecule type" value="Genomic_DNA"/>
</dbReference>
<keyword evidence="3" id="KW-0812">Transmembrane</keyword>
<dbReference type="GO" id="GO:0005829">
    <property type="term" value="C:cytosol"/>
    <property type="evidence" value="ECO:0007669"/>
    <property type="project" value="TreeGrafter"/>
</dbReference>
<evidence type="ECO:0000256" key="2">
    <source>
        <dbReference type="ARBA" id="ARBA00022679"/>
    </source>
</evidence>
<feature type="transmembrane region" description="Helical" evidence="3">
    <location>
        <begin position="24"/>
        <end position="42"/>
    </location>
</feature>
<dbReference type="Pfam" id="PF00132">
    <property type="entry name" value="Hexapep"/>
    <property type="match status" value="1"/>
</dbReference>
<dbReference type="InterPro" id="IPR011004">
    <property type="entry name" value="Trimer_LpxA-like_sf"/>
</dbReference>
<dbReference type="PANTHER" id="PTHR23416:SF23">
    <property type="entry name" value="ACETYLTRANSFERASE C18B11.09C-RELATED"/>
    <property type="match status" value="1"/>
</dbReference>
<dbReference type="InterPro" id="IPR051159">
    <property type="entry name" value="Hexapeptide_acetyltransf"/>
</dbReference>